<dbReference type="RefSeq" id="WP_366923966.1">
    <property type="nucleotide sequence ID" value="NZ_CP121694.1"/>
</dbReference>
<protein>
    <submittedName>
        <fullName evidence="2">GNAT family N-acetyltransferase</fullName>
    </submittedName>
</protein>
<dbReference type="InterPro" id="IPR024699">
    <property type="entry name" value="AcuA"/>
</dbReference>
<dbReference type="InterPro" id="IPR000182">
    <property type="entry name" value="GNAT_dom"/>
</dbReference>
<dbReference type="Proteomes" id="UP001329915">
    <property type="component" value="Chromosome"/>
</dbReference>
<evidence type="ECO:0000313" key="2">
    <source>
        <dbReference type="EMBL" id="WRO21109.1"/>
    </source>
</evidence>
<dbReference type="GO" id="GO:0019152">
    <property type="term" value="F:acetoin dehydrogenase (NAD+) activity"/>
    <property type="evidence" value="ECO:0007669"/>
    <property type="project" value="InterPro"/>
</dbReference>
<accession>A0AAU0UML3</accession>
<dbReference type="GO" id="GO:0045150">
    <property type="term" value="P:acetoin catabolic process"/>
    <property type="evidence" value="ECO:0007669"/>
    <property type="project" value="InterPro"/>
</dbReference>
<dbReference type="Pfam" id="PF00583">
    <property type="entry name" value="Acetyltransf_1"/>
    <property type="match status" value="1"/>
</dbReference>
<feature type="domain" description="N-acetyltransferase" evidence="1">
    <location>
        <begin position="49"/>
        <end position="129"/>
    </location>
</feature>
<dbReference type="KEGG" id="dbc:MFMK1_000903"/>
<dbReference type="Gene3D" id="3.40.630.30">
    <property type="match status" value="1"/>
</dbReference>
<reference evidence="2 3" key="1">
    <citation type="submission" date="2023-04" db="EMBL/GenBank/DDBJ databases">
        <authorList>
            <person name="Hsu D."/>
        </authorList>
    </citation>
    <scope>NUCLEOTIDE SEQUENCE [LARGE SCALE GENOMIC DNA]</scope>
    <source>
        <strain evidence="2 3">MK1</strain>
    </source>
</reference>
<evidence type="ECO:0000259" key="1">
    <source>
        <dbReference type="Pfam" id="PF00583"/>
    </source>
</evidence>
<name>A0AAU0UML3_9FIRM</name>
<dbReference type="CDD" id="cd04301">
    <property type="entry name" value="NAT_SF"/>
    <property type="match status" value="1"/>
</dbReference>
<dbReference type="PIRSF" id="PIRSF021278">
    <property type="entry name" value="AcuA"/>
    <property type="match status" value="1"/>
</dbReference>
<dbReference type="InterPro" id="IPR016181">
    <property type="entry name" value="Acyl_CoA_acyltransferase"/>
</dbReference>
<gene>
    <name evidence="2" type="ORF">MFMK1_000903</name>
</gene>
<dbReference type="SUPFAM" id="SSF55729">
    <property type="entry name" value="Acyl-CoA N-acyltransferases (Nat)"/>
    <property type="match status" value="1"/>
</dbReference>
<proteinExistence type="predicted"/>
<dbReference type="EMBL" id="CP121694">
    <property type="protein sequence ID" value="WRO21109.1"/>
    <property type="molecule type" value="Genomic_DNA"/>
</dbReference>
<keyword evidence="3" id="KW-1185">Reference proteome</keyword>
<dbReference type="AlphaFoldDB" id="A0AAU0UML3"/>
<evidence type="ECO:0000313" key="3">
    <source>
        <dbReference type="Proteomes" id="UP001329915"/>
    </source>
</evidence>
<sequence length="220" mass="25202">MPQKISQCGRQPLESGLRCRALHTESGQLFITGPVEAEELAQWQLDEGLRSFRPPVRQKEALITITGMKHGQVFVARFDETIVGYVTFHVPEDFERWGQSSLECIVELGAIEISSAWRQYGIGKALMDIAFNGGAFDEYIVIATEYYWHWDLRSSGLNVWKYRDLMTKLMGRGGLVPMNTDEPEICSHPANMLMVRIGSEVSRDDILTFENLRYHRKKML</sequence>
<dbReference type="GO" id="GO:0016747">
    <property type="term" value="F:acyltransferase activity, transferring groups other than amino-acyl groups"/>
    <property type="evidence" value="ECO:0007669"/>
    <property type="project" value="InterPro"/>
</dbReference>
<organism evidence="2 3">
    <name type="scientific">Metallumcola ferriviriculae</name>
    <dbReference type="NCBI Taxonomy" id="3039180"/>
    <lineage>
        <taxon>Bacteria</taxon>
        <taxon>Bacillati</taxon>
        <taxon>Bacillota</taxon>
        <taxon>Clostridia</taxon>
        <taxon>Neomoorellales</taxon>
        <taxon>Desulfitibacteraceae</taxon>
        <taxon>Metallumcola</taxon>
    </lineage>
</organism>